<name>A0A6A4NCB4_LUPAL</name>
<evidence type="ECO:0000313" key="1">
    <source>
        <dbReference type="EMBL" id="KAE9584919.1"/>
    </source>
</evidence>
<dbReference type="GO" id="GO:0006511">
    <property type="term" value="P:ubiquitin-dependent protein catabolic process"/>
    <property type="evidence" value="ECO:0007669"/>
    <property type="project" value="TreeGrafter"/>
</dbReference>
<comment type="caution">
    <text evidence="1">The sequence shown here is derived from an EMBL/GenBank/DDBJ whole genome shotgun (WGS) entry which is preliminary data.</text>
</comment>
<dbReference type="AlphaFoldDB" id="A0A6A4NCB4"/>
<reference evidence="2" key="1">
    <citation type="journal article" date="2020" name="Nat. Commun.">
        <title>Genome sequence of the cluster root forming white lupin.</title>
        <authorList>
            <person name="Hufnagel B."/>
            <person name="Marques A."/>
            <person name="Soriano A."/>
            <person name="Marques L."/>
            <person name="Divol F."/>
            <person name="Doumas P."/>
            <person name="Sallet E."/>
            <person name="Mancinotti D."/>
            <person name="Carrere S."/>
            <person name="Marande W."/>
            <person name="Arribat S."/>
            <person name="Keller J."/>
            <person name="Huneau C."/>
            <person name="Blein T."/>
            <person name="Aime D."/>
            <person name="Laguerre M."/>
            <person name="Taylor J."/>
            <person name="Schubert V."/>
            <person name="Nelson M."/>
            <person name="Geu-Flores F."/>
            <person name="Crespi M."/>
            <person name="Gallardo-Guerrero K."/>
            <person name="Delaux P.-M."/>
            <person name="Salse J."/>
            <person name="Berges H."/>
            <person name="Guyot R."/>
            <person name="Gouzy J."/>
            <person name="Peret B."/>
        </authorList>
    </citation>
    <scope>NUCLEOTIDE SEQUENCE [LARGE SCALE GENOMIC DNA]</scope>
    <source>
        <strain evidence="2">cv. Amiga</strain>
    </source>
</reference>
<keyword evidence="2" id="KW-1185">Reference proteome</keyword>
<gene>
    <name evidence="1" type="ORF">Lalb_Chr25g0283521</name>
</gene>
<dbReference type="EMBL" id="WOCE01000025">
    <property type="protein sequence ID" value="KAE9584919.1"/>
    <property type="molecule type" value="Genomic_DNA"/>
</dbReference>
<dbReference type="Pfam" id="PF14736">
    <property type="entry name" value="N_Asn_amidohyd"/>
    <property type="match status" value="1"/>
</dbReference>
<accession>A0A6A4NCB4</accession>
<organism evidence="1 2">
    <name type="scientific">Lupinus albus</name>
    <name type="common">White lupine</name>
    <name type="synonym">Lupinus termis</name>
    <dbReference type="NCBI Taxonomy" id="3870"/>
    <lineage>
        <taxon>Eukaryota</taxon>
        <taxon>Viridiplantae</taxon>
        <taxon>Streptophyta</taxon>
        <taxon>Embryophyta</taxon>
        <taxon>Tracheophyta</taxon>
        <taxon>Spermatophyta</taxon>
        <taxon>Magnoliopsida</taxon>
        <taxon>eudicotyledons</taxon>
        <taxon>Gunneridae</taxon>
        <taxon>Pentapetalae</taxon>
        <taxon>rosids</taxon>
        <taxon>fabids</taxon>
        <taxon>Fabales</taxon>
        <taxon>Fabaceae</taxon>
        <taxon>Papilionoideae</taxon>
        <taxon>50 kb inversion clade</taxon>
        <taxon>genistoids sensu lato</taxon>
        <taxon>core genistoids</taxon>
        <taxon>Genisteae</taxon>
        <taxon>Lupinus</taxon>
    </lineage>
</organism>
<proteinExistence type="predicted"/>
<sequence length="342" mass="38942">MIFVNDLPFSTHTHSSQGEDILLALLENPVLLSASSSFKANPEKKFSVFDESNPERSKVVYVFQREYATVNPEFVDFVGTDEATTCVGLVIRNRRNGMTSVAHMDSPEIVETGISQMLSLLVDDSTEIELDVHLIGGFEDVSLQHENGSTVSESHTDLDGYSFPLCTKIVQTLWTREEKFHIKTICVLGHNTRRDLDGITFPLFNGFVVDTATGILVPASFDRSSRCPDEIIRRIRVSTSYEDANWNGKLLETYDTGTDRFKIAPCRWTLRQYQIALSLQHYSDSEILSICSTSPSAEAPDFVDSLRRKWNYMIEHPHWKETFPKNQPRVFERGSDGRWRRC</sequence>
<dbReference type="Proteomes" id="UP000447434">
    <property type="component" value="Chromosome 25"/>
</dbReference>
<evidence type="ECO:0008006" key="3">
    <source>
        <dbReference type="Google" id="ProtNLM"/>
    </source>
</evidence>
<dbReference type="InterPro" id="IPR026750">
    <property type="entry name" value="NTAN1"/>
</dbReference>
<dbReference type="PANTHER" id="PTHR12498:SF0">
    <property type="entry name" value="PROTEIN N-TERMINAL ASPARAGINE AMIDOHYDROLASE"/>
    <property type="match status" value="1"/>
</dbReference>
<dbReference type="PANTHER" id="PTHR12498">
    <property type="entry name" value="N-TERMINAL ASPARAGINE AMIDOHYDROLASE"/>
    <property type="match status" value="1"/>
</dbReference>
<dbReference type="GO" id="GO:0005634">
    <property type="term" value="C:nucleus"/>
    <property type="evidence" value="ECO:0007669"/>
    <property type="project" value="TreeGrafter"/>
</dbReference>
<evidence type="ECO:0000313" key="2">
    <source>
        <dbReference type="Proteomes" id="UP000447434"/>
    </source>
</evidence>
<dbReference type="GO" id="GO:0008418">
    <property type="term" value="F:protein-N-terminal asparagine amidohydrolase activity"/>
    <property type="evidence" value="ECO:0007669"/>
    <property type="project" value="InterPro"/>
</dbReference>
<protein>
    <recommendedName>
        <fullName evidence="3">Protein N-terminal asparagine amidohydrolase</fullName>
    </recommendedName>
</protein>
<dbReference type="OrthoDB" id="539995at2759"/>